<dbReference type="PROSITE" id="PS00642">
    <property type="entry name" value="COMPLEX1_75K_2"/>
    <property type="match status" value="1"/>
</dbReference>
<evidence type="ECO:0000256" key="6">
    <source>
        <dbReference type="ARBA" id="ARBA00022719"/>
    </source>
</evidence>
<keyword evidence="13" id="KW-0472">Membrane</keyword>
<feature type="domain" description="2Fe-2S ferredoxin-type" evidence="15">
    <location>
        <begin position="8"/>
        <end position="87"/>
    </location>
</feature>
<dbReference type="InterPro" id="IPR017900">
    <property type="entry name" value="4Fe4S_Fe_S_CS"/>
</dbReference>
<dbReference type="PROSITE" id="PS51839">
    <property type="entry name" value="4FE4S_HC3"/>
    <property type="match status" value="1"/>
</dbReference>
<dbReference type="Pfam" id="PF22117">
    <property type="entry name" value="Fer4_Nqo3"/>
    <property type="match status" value="1"/>
</dbReference>
<dbReference type="SUPFAM" id="SSF54292">
    <property type="entry name" value="2Fe-2S ferredoxin-like"/>
    <property type="match status" value="1"/>
</dbReference>
<dbReference type="InterPro" id="IPR000283">
    <property type="entry name" value="NADH_UbQ_OxRdtase_75kDa_su_CS"/>
</dbReference>
<evidence type="ECO:0000256" key="14">
    <source>
        <dbReference type="ARBA" id="ARBA00034078"/>
    </source>
</evidence>
<comment type="caution">
    <text evidence="19">The sequence shown here is derived from an EMBL/GenBank/DDBJ whole genome shotgun (WGS) entry which is preliminary data.</text>
</comment>
<dbReference type="EMBL" id="DSJL01000011">
    <property type="protein sequence ID" value="HEF65497.1"/>
    <property type="molecule type" value="Genomic_DNA"/>
</dbReference>
<evidence type="ECO:0000313" key="19">
    <source>
        <dbReference type="EMBL" id="HEF65497.1"/>
    </source>
</evidence>
<evidence type="ECO:0000256" key="9">
    <source>
        <dbReference type="ARBA" id="ARBA00022967"/>
    </source>
</evidence>
<dbReference type="GO" id="GO:0046872">
    <property type="term" value="F:metal ion binding"/>
    <property type="evidence" value="ECO:0007669"/>
    <property type="project" value="UniProtKB-KW"/>
</dbReference>
<dbReference type="CDD" id="cd00207">
    <property type="entry name" value="fer2"/>
    <property type="match status" value="1"/>
</dbReference>
<dbReference type="SMART" id="SM00926">
    <property type="entry name" value="Molybdop_Fe4S4"/>
    <property type="match status" value="1"/>
</dbReference>
<accession>A0A7C1FTX4</accession>
<dbReference type="PROSITE" id="PS00641">
    <property type="entry name" value="COMPLEX1_75K_1"/>
    <property type="match status" value="1"/>
</dbReference>
<keyword evidence="11" id="KW-0411">Iron-sulfur</keyword>
<name>A0A7C1FTX4_THERO</name>
<dbReference type="GO" id="GO:0003954">
    <property type="term" value="F:NADH dehydrogenase activity"/>
    <property type="evidence" value="ECO:0007669"/>
    <property type="project" value="TreeGrafter"/>
</dbReference>
<evidence type="ECO:0000256" key="1">
    <source>
        <dbReference type="ARBA" id="ARBA00001966"/>
    </source>
</evidence>
<comment type="cofactor">
    <cofactor evidence="1">
        <name>[4Fe-4S] cluster</name>
        <dbReference type="ChEBI" id="CHEBI:49883"/>
    </cofactor>
</comment>
<dbReference type="InterPro" id="IPR001041">
    <property type="entry name" value="2Fe-2S_ferredoxin-type"/>
</dbReference>
<dbReference type="Pfam" id="PF10588">
    <property type="entry name" value="NADH-G_4Fe-4S_3"/>
    <property type="match status" value="1"/>
</dbReference>
<evidence type="ECO:0000259" key="18">
    <source>
        <dbReference type="PROSITE" id="PS51839"/>
    </source>
</evidence>
<evidence type="ECO:0000256" key="11">
    <source>
        <dbReference type="ARBA" id="ARBA00023014"/>
    </source>
</evidence>
<evidence type="ECO:0000256" key="12">
    <source>
        <dbReference type="ARBA" id="ARBA00023027"/>
    </source>
</evidence>
<protein>
    <submittedName>
        <fullName evidence="19">2Fe-2S iron-sulfur cluster binding domain-containing protein</fullName>
    </submittedName>
</protein>
<dbReference type="SUPFAM" id="SSF54862">
    <property type="entry name" value="4Fe-4S ferredoxins"/>
    <property type="match status" value="1"/>
</dbReference>
<dbReference type="FunFam" id="3.10.20.740:FF:000004">
    <property type="entry name" value="NADH-quinone oxidoreductase"/>
    <property type="match status" value="1"/>
</dbReference>
<feature type="domain" description="4Fe-4S ferredoxin-type" evidence="16">
    <location>
        <begin position="189"/>
        <end position="218"/>
    </location>
</feature>
<comment type="similarity">
    <text evidence="3">Belongs to the complex I 75 kDa subunit family.</text>
</comment>
<dbReference type="PROSITE" id="PS51669">
    <property type="entry name" value="4FE4S_MOW_BIS_MGD"/>
    <property type="match status" value="1"/>
</dbReference>
<evidence type="ECO:0000256" key="2">
    <source>
        <dbReference type="ARBA" id="ARBA00004370"/>
    </source>
</evidence>
<dbReference type="InterPro" id="IPR054351">
    <property type="entry name" value="NADH_UbQ_OxRdtase_ferredoxin"/>
</dbReference>
<feature type="domain" description="4Fe-4S Mo/W bis-MGD-type" evidence="17">
    <location>
        <begin position="225"/>
        <end position="281"/>
    </location>
</feature>
<dbReference type="PROSITE" id="PS00198">
    <property type="entry name" value="4FE4S_FER_1"/>
    <property type="match status" value="1"/>
</dbReference>
<dbReference type="SMART" id="SM00929">
    <property type="entry name" value="NADH-G_4Fe-4S_3"/>
    <property type="match status" value="1"/>
</dbReference>
<dbReference type="InterPro" id="IPR006963">
    <property type="entry name" value="Mopterin_OxRdtase_4Fe-4S_dom"/>
</dbReference>
<dbReference type="GO" id="GO:0008137">
    <property type="term" value="F:NADH dehydrogenase (ubiquinone) activity"/>
    <property type="evidence" value="ECO:0007669"/>
    <property type="project" value="InterPro"/>
</dbReference>
<evidence type="ECO:0000256" key="10">
    <source>
        <dbReference type="ARBA" id="ARBA00023004"/>
    </source>
</evidence>
<dbReference type="InterPro" id="IPR036010">
    <property type="entry name" value="2Fe-2S_ferredoxin-like_sf"/>
</dbReference>
<dbReference type="GO" id="GO:0051539">
    <property type="term" value="F:4 iron, 4 sulfur cluster binding"/>
    <property type="evidence" value="ECO:0007669"/>
    <property type="project" value="UniProtKB-KW"/>
</dbReference>
<comment type="cofactor">
    <cofactor evidence="14">
        <name>[2Fe-2S] cluster</name>
        <dbReference type="ChEBI" id="CHEBI:190135"/>
    </cofactor>
</comment>
<dbReference type="InterPro" id="IPR017896">
    <property type="entry name" value="4Fe4S_Fe-S-bd"/>
</dbReference>
<proteinExistence type="inferred from homology"/>
<dbReference type="InterPro" id="IPR050123">
    <property type="entry name" value="Prok_molybdopt-oxidoreductase"/>
</dbReference>
<dbReference type="Gene3D" id="3.40.50.740">
    <property type="match status" value="1"/>
</dbReference>
<evidence type="ECO:0000256" key="7">
    <source>
        <dbReference type="ARBA" id="ARBA00022723"/>
    </source>
</evidence>
<evidence type="ECO:0000256" key="13">
    <source>
        <dbReference type="ARBA" id="ARBA00023136"/>
    </source>
</evidence>
<dbReference type="Pfam" id="PF00384">
    <property type="entry name" value="Molybdopterin"/>
    <property type="match status" value="1"/>
</dbReference>
<dbReference type="PANTHER" id="PTHR43105">
    <property type="entry name" value="RESPIRATORY NITRATE REDUCTASE"/>
    <property type="match status" value="1"/>
</dbReference>
<dbReference type="GO" id="GO:0016020">
    <property type="term" value="C:membrane"/>
    <property type="evidence" value="ECO:0007669"/>
    <property type="project" value="UniProtKB-SubCell"/>
</dbReference>
<dbReference type="PROSITE" id="PS51085">
    <property type="entry name" value="2FE2S_FER_2"/>
    <property type="match status" value="1"/>
</dbReference>
<dbReference type="InterPro" id="IPR019574">
    <property type="entry name" value="NADH_UbQ_OxRdtase_Gsu_4Fe4S-bd"/>
</dbReference>
<organism evidence="19">
    <name type="scientific">Thermomicrobium roseum</name>
    <dbReference type="NCBI Taxonomy" id="500"/>
    <lineage>
        <taxon>Bacteria</taxon>
        <taxon>Pseudomonadati</taxon>
        <taxon>Thermomicrobiota</taxon>
        <taxon>Thermomicrobia</taxon>
        <taxon>Thermomicrobiales</taxon>
        <taxon>Thermomicrobiaceae</taxon>
        <taxon>Thermomicrobium</taxon>
    </lineage>
</organism>
<evidence type="ECO:0000256" key="5">
    <source>
        <dbReference type="ARBA" id="ARBA00022714"/>
    </source>
</evidence>
<evidence type="ECO:0000259" key="15">
    <source>
        <dbReference type="PROSITE" id="PS51085"/>
    </source>
</evidence>
<evidence type="ECO:0000259" key="16">
    <source>
        <dbReference type="PROSITE" id="PS51379"/>
    </source>
</evidence>
<dbReference type="Gene3D" id="3.40.228.10">
    <property type="entry name" value="Dimethylsulfoxide Reductase, domain 2"/>
    <property type="match status" value="1"/>
</dbReference>
<keyword evidence="10" id="KW-0408">Iron</keyword>
<dbReference type="GO" id="GO:0051537">
    <property type="term" value="F:2 iron, 2 sulfur cluster binding"/>
    <property type="evidence" value="ECO:0007669"/>
    <property type="project" value="UniProtKB-KW"/>
</dbReference>
<evidence type="ECO:0000256" key="4">
    <source>
        <dbReference type="ARBA" id="ARBA00022485"/>
    </source>
</evidence>
<evidence type="ECO:0000256" key="3">
    <source>
        <dbReference type="ARBA" id="ARBA00005404"/>
    </source>
</evidence>
<keyword evidence="5" id="KW-0001">2Fe-2S</keyword>
<evidence type="ECO:0000256" key="8">
    <source>
        <dbReference type="ARBA" id="ARBA00022737"/>
    </source>
</evidence>
<feature type="domain" description="4Fe-4S His(Cys)3-ligated-type" evidence="18">
    <location>
        <begin position="87"/>
        <end position="126"/>
    </location>
</feature>
<evidence type="ECO:0000259" key="17">
    <source>
        <dbReference type="PROSITE" id="PS51669"/>
    </source>
</evidence>
<dbReference type="Gene3D" id="2.20.25.90">
    <property type="entry name" value="ADC-like domains"/>
    <property type="match status" value="1"/>
</dbReference>
<keyword evidence="8" id="KW-0677">Repeat</keyword>
<keyword evidence="6" id="KW-0874">Quinone</keyword>
<dbReference type="PANTHER" id="PTHR43105:SF10">
    <property type="entry name" value="NADH-QUINONE OXIDOREDUCTASE SUBUNIT G"/>
    <property type="match status" value="1"/>
</dbReference>
<dbReference type="FunFam" id="3.30.70.20:FF:000035">
    <property type="entry name" value="Iron hydrogenase 1"/>
    <property type="match status" value="1"/>
</dbReference>
<dbReference type="GO" id="GO:0048038">
    <property type="term" value="F:quinone binding"/>
    <property type="evidence" value="ECO:0007669"/>
    <property type="project" value="UniProtKB-KW"/>
</dbReference>
<sequence length="812" mass="88902">MTATTETRLVTVTIDGQQYTVPEGLTILEACRMVGIEVPNLCYQPLLRPWGSCRICTVEILGRRGGLVESCAAQVRDGMEIATKSPACEAARRFVLQLYLIDHALDCPTCDKSGECYLQDNTYYHNVCENPFRRPKLARPYKHLSQYIDYKWERCILCARCTRVCDEMIGVTAIEVLRRGLEGEIGSAWDVDLEQTTCTSCGMCIAVCPVGALTDRRFAHHPWELDATETICGFCDVGCTLNVEHSRGLVRRITHLWERGVNYGYTCVRGKWSYEQVQHPTRLETAFVRQDGELVPVALEDALDRAAELLRPYRGSAFALLAAPDRTNEELYLLQRFARQVMGSPNVERLATPAQRAVDAALAASFGLPASTNSVQEVFTDTGCLLIVGPNIGRAAPVASYWHSWAKQYRETALVVVSSDEFPLFHRADVWLRIRPGTEALVLAAMARVIRDRGLASPVEQAEGLEEFLASLDTVDPAAAAEAAGVSLAALERAAVLYATGGRGTGPSPYPPSQIQHTLAHAVQGDVFSAALRANELVLLTGNLGRAGGGVVAFRGPANAQGALDVGCHPNWLPGYRPVTDVDARTELAALWAETGGNGTGKAELPSEPGLAFDELVEAIERGTVRALYVAGGSHPFAQPIDERLLAALERLDVLIVEDCFPSPLVERAQVVLPVAMFMEQDGTMTNADRAVQRLRRAVDPPGEARPSWQLVQELARRLGYRWQGRHAVHVFQELVRAVPIYRGITFPRLERGPLAWPVMPSGVPSRQVLRLGQNVPGGGWAVWLGQGLAVSEAWLRVDAPPLAGRLRFHAL</sequence>
<reference evidence="19" key="1">
    <citation type="journal article" date="2020" name="mSystems">
        <title>Genome- and Community-Level Interaction Insights into Carbon Utilization and Element Cycling Functions of Hydrothermarchaeota in Hydrothermal Sediment.</title>
        <authorList>
            <person name="Zhou Z."/>
            <person name="Liu Y."/>
            <person name="Xu W."/>
            <person name="Pan J."/>
            <person name="Luo Z.H."/>
            <person name="Li M."/>
        </authorList>
    </citation>
    <scope>NUCLEOTIDE SEQUENCE [LARGE SCALE GENOMIC DNA]</scope>
    <source>
        <strain evidence="19">SpSt-222</strain>
    </source>
</reference>
<keyword evidence="4" id="KW-0004">4Fe-4S</keyword>
<dbReference type="Pfam" id="PF04879">
    <property type="entry name" value="Molybdop_Fe4S4"/>
    <property type="match status" value="1"/>
</dbReference>
<dbReference type="SUPFAM" id="SSF53706">
    <property type="entry name" value="Formate dehydrogenase/DMSO reductase, domains 1-3"/>
    <property type="match status" value="1"/>
</dbReference>
<dbReference type="GO" id="GO:0042773">
    <property type="term" value="P:ATP synthesis coupled electron transport"/>
    <property type="evidence" value="ECO:0007669"/>
    <property type="project" value="InterPro"/>
</dbReference>
<keyword evidence="9" id="KW-1278">Translocase</keyword>
<keyword evidence="12" id="KW-0520">NAD</keyword>
<dbReference type="PROSITE" id="PS51379">
    <property type="entry name" value="4FE4S_FER_2"/>
    <property type="match status" value="1"/>
</dbReference>
<dbReference type="Gene3D" id="3.10.20.740">
    <property type="match status" value="1"/>
</dbReference>
<dbReference type="Gene3D" id="3.30.70.20">
    <property type="match status" value="1"/>
</dbReference>
<dbReference type="InterPro" id="IPR006656">
    <property type="entry name" value="Mopterin_OxRdtase"/>
</dbReference>
<dbReference type="AlphaFoldDB" id="A0A7C1FTX4"/>
<gene>
    <name evidence="19" type="ORF">ENP47_07870</name>
</gene>
<comment type="subcellular location">
    <subcellularLocation>
        <location evidence="2">Membrane</location>
    </subcellularLocation>
</comment>
<dbReference type="Pfam" id="PF13510">
    <property type="entry name" value="Fer2_4"/>
    <property type="match status" value="1"/>
</dbReference>
<keyword evidence="7" id="KW-0479">Metal-binding</keyword>